<accession>A0ABR2ZRH9</accession>
<comment type="caution">
    <text evidence="4">The sequence shown here is derived from an EMBL/GenBank/DDBJ whole genome shotgun (WGS) entry which is preliminary data.</text>
</comment>
<dbReference type="Proteomes" id="UP001437256">
    <property type="component" value="Unassembled WGS sequence"/>
</dbReference>
<sequence>MEYSQTSSNSSVTFQDTSIATVNHTISRRKTWRAIDSSGELIWCPELEAALIAGSNQIVTLTDITLTCSHLAGLEKYRPHFLATPLSAPQRFPRRNRWLSGYILEVTGKFRTAKQVGSRIQQLKRSCKDEKILRLVETKPSLRFTPEPLSRQSSTSGTYTTFKTPSSPQLLFADLVSYPGNPPWESPAPDFRSPTFGEGPWIIDKASQLSLQPSSGQDISEISGDRDHHTPNTFTPAQDAYIRSNAGPAEVSYENTADGLPSLQGLTDQFYIPIRDLHSQINESPWPDLNLLFTDLEHPSNTTNTMFWDDGGSCQSPWTTELGAFSSWGQPDRSSECTVKNRTPSWCNPSEAATESYKLW</sequence>
<evidence type="ECO:0000259" key="3">
    <source>
        <dbReference type="PROSITE" id="PS51088"/>
    </source>
</evidence>
<dbReference type="InterPro" id="IPR038096">
    <property type="entry name" value="TEA/ATTS_sf"/>
</dbReference>
<dbReference type="EMBL" id="JBBXMP010000074">
    <property type="protein sequence ID" value="KAL0063769.1"/>
    <property type="molecule type" value="Genomic_DNA"/>
</dbReference>
<dbReference type="Gene3D" id="6.10.20.40">
    <property type="entry name" value="TEA/ATTS domain"/>
    <property type="match status" value="1"/>
</dbReference>
<feature type="domain" description="TEA" evidence="3">
    <location>
        <begin position="36"/>
        <end position="130"/>
    </location>
</feature>
<evidence type="ECO:0000256" key="1">
    <source>
        <dbReference type="ARBA" id="ARBA00008421"/>
    </source>
</evidence>
<name>A0ABR2ZRH9_9AGAR</name>
<dbReference type="InterPro" id="IPR000818">
    <property type="entry name" value="TEA/ATTS_dom"/>
</dbReference>
<evidence type="ECO:0000313" key="5">
    <source>
        <dbReference type="Proteomes" id="UP001437256"/>
    </source>
</evidence>
<organism evidence="4 5">
    <name type="scientific">Marasmius tenuissimus</name>
    <dbReference type="NCBI Taxonomy" id="585030"/>
    <lineage>
        <taxon>Eukaryota</taxon>
        <taxon>Fungi</taxon>
        <taxon>Dikarya</taxon>
        <taxon>Basidiomycota</taxon>
        <taxon>Agaricomycotina</taxon>
        <taxon>Agaricomycetes</taxon>
        <taxon>Agaricomycetidae</taxon>
        <taxon>Agaricales</taxon>
        <taxon>Marasmiineae</taxon>
        <taxon>Marasmiaceae</taxon>
        <taxon>Marasmius</taxon>
    </lineage>
</organism>
<evidence type="ECO:0000313" key="4">
    <source>
        <dbReference type="EMBL" id="KAL0063769.1"/>
    </source>
</evidence>
<dbReference type="PROSITE" id="PS51088">
    <property type="entry name" value="TEA_2"/>
    <property type="match status" value="1"/>
</dbReference>
<feature type="DNA-binding region" description="TEA" evidence="2">
    <location>
        <begin position="36"/>
        <end position="130"/>
    </location>
</feature>
<evidence type="ECO:0000256" key="2">
    <source>
        <dbReference type="PROSITE-ProRule" id="PRU00505"/>
    </source>
</evidence>
<gene>
    <name evidence="4" type="ORF">AAF712_009326</name>
</gene>
<keyword evidence="5" id="KW-1185">Reference proteome</keyword>
<proteinExistence type="inferred from homology"/>
<reference evidence="4 5" key="1">
    <citation type="submission" date="2024-05" db="EMBL/GenBank/DDBJ databases">
        <title>A draft genome resource for the thread blight pathogen Marasmius tenuissimus strain MS-2.</title>
        <authorList>
            <person name="Yulfo-Soto G.E."/>
            <person name="Baruah I.K."/>
            <person name="Amoako-Attah I."/>
            <person name="Bukari Y."/>
            <person name="Meinhardt L.W."/>
            <person name="Bailey B.A."/>
            <person name="Cohen S.P."/>
        </authorList>
    </citation>
    <scope>NUCLEOTIDE SEQUENCE [LARGE SCALE GENOMIC DNA]</scope>
    <source>
        <strain evidence="4 5">MS-2</strain>
    </source>
</reference>
<dbReference type="Pfam" id="PF01285">
    <property type="entry name" value="TEA"/>
    <property type="match status" value="1"/>
</dbReference>
<comment type="similarity">
    <text evidence="1">Belongs to the TEC1 family.</text>
</comment>
<protein>
    <recommendedName>
        <fullName evidence="3">TEA domain-containing protein</fullName>
    </recommendedName>
</protein>